<dbReference type="EMBL" id="SMUV01000073">
    <property type="protein sequence ID" value="TDK42187.1"/>
    <property type="molecule type" value="Genomic_DNA"/>
</dbReference>
<keyword evidence="8" id="KW-0249">Electron transport</keyword>
<evidence type="ECO:0000256" key="2">
    <source>
        <dbReference type="ARBA" id="ARBA00004651"/>
    </source>
</evidence>
<evidence type="ECO:0000256" key="1">
    <source>
        <dbReference type="ARBA" id="ARBA00001970"/>
    </source>
</evidence>
<keyword evidence="6 13" id="KW-0812">Transmembrane</keyword>
<evidence type="ECO:0000256" key="3">
    <source>
        <dbReference type="ARBA" id="ARBA00022448"/>
    </source>
</evidence>
<evidence type="ECO:0000256" key="11">
    <source>
        <dbReference type="ARBA" id="ARBA00023136"/>
    </source>
</evidence>
<feature type="transmembrane region" description="Helical" evidence="13">
    <location>
        <begin position="125"/>
        <end position="148"/>
    </location>
</feature>
<evidence type="ECO:0000256" key="5">
    <source>
        <dbReference type="ARBA" id="ARBA00022617"/>
    </source>
</evidence>
<organism evidence="15 16">
    <name type="scientific">Antarcticimicrobium luteum</name>
    <dbReference type="NCBI Taxonomy" id="2547397"/>
    <lineage>
        <taxon>Bacteria</taxon>
        <taxon>Pseudomonadati</taxon>
        <taxon>Pseudomonadota</taxon>
        <taxon>Alphaproteobacteria</taxon>
        <taxon>Rhodobacterales</taxon>
        <taxon>Paracoccaceae</taxon>
        <taxon>Antarcticimicrobium</taxon>
    </lineage>
</organism>
<dbReference type="GO" id="GO:0005886">
    <property type="term" value="C:plasma membrane"/>
    <property type="evidence" value="ECO:0007669"/>
    <property type="project" value="UniProtKB-SubCell"/>
</dbReference>
<evidence type="ECO:0000256" key="12">
    <source>
        <dbReference type="ARBA" id="ARBA00037975"/>
    </source>
</evidence>
<keyword evidence="10" id="KW-0408">Iron</keyword>
<evidence type="ECO:0000256" key="9">
    <source>
        <dbReference type="ARBA" id="ARBA00022989"/>
    </source>
</evidence>
<evidence type="ECO:0000256" key="6">
    <source>
        <dbReference type="ARBA" id="ARBA00022692"/>
    </source>
</evidence>
<evidence type="ECO:0000256" key="13">
    <source>
        <dbReference type="SAM" id="Phobius"/>
    </source>
</evidence>
<evidence type="ECO:0000259" key="14">
    <source>
        <dbReference type="Pfam" id="PF01292"/>
    </source>
</evidence>
<sequence length="160" mass="17377">MQTHYTRAQIALHWGIFLLIALQYLFHEPIVAAWDRLREGAEIAFSPLVAGHVFGGLLILALVVWRIALRLTRGTPPLPEEEPAALKRVAHGTHLGLYGLMLLMPVTGALAWFGGIGPAAGAHGLLRLLLLALVALHVAGALYQQFVLKTGIMARMKRPG</sequence>
<keyword evidence="7" id="KW-0479">Metal-binding</keyword>
<dbReference type="AlphaFoldDB" id="A0A4V3AQC6"/>
<evidence type="ECO:0000256" key="8">
    <source>
        <dbReference type="ARBA" id="ARBA00022982"/>
    </source>
</evidence>
<reference evidence="15 16" key="1">
    <citation type="submission" date="2019-03" db="EMBL/GenBank/DDBJ databases">
        <title>Ruegeria lutea sp. nov., a novel strain, isolated from marine sediment, the Masan Bay, South Korea.</title>
        <authorList>
            <person name="Kim J."/>
            <person name="Kim D.-Y."/>
            <person name="Lee S.-S."/>
        </authorList>
    </citation>
    <scope>NUCLEOTIDE SEQUENCE [LARGE SCALE GENOMIC DNA]</scope>
    <source>
        <strain evidence="15 16">318-1</strain>
    </source>
</reference>
<keyword evidence="11 13" id="KW-0472">Membrane</keyword>
<keyword evidence="16" id="KW-1185">Reference proteome</keyword>
<dbReference type="PANTHER" id="PTHR30529:SF3">
    <property type="entry name" value="CYTOCHROME B561 HOMOLOG 1"/>
    <property type="match status" value="1"/>
</dbReference>
<dbReference type="SUPFAM" id="SSF81342">
    <property type="entry name" value="Transmembrane di-heme cytochromes"/>
    <property type="match status" value="1"/>
</dbReference>
<evidence type="ECO:0000256" key="10">
    <source>
        <dbReference type="ARBA" id="ARBA00023004"/>
    </source>
</evidence>
<evidence type="ECO:0000256" key="7">
    <source>
        <dbReference type="ARBA" id="ARBA00022723"/>
    </source>
</evidence>
<protein>
    <submittedName>
        <fullName evidence="15">Cytochrome B</fullName>
    </submittedName>
</protein>
<dbReference type="InterPro" id="IPR016174">
    <property type="entry name" value="Di-haem_cyt_TM"/>
</dbReference>
<evidence type="ECO:0000313" key="15">
    <source>
        <dbReference type="EMBL" id="TDK42187.1"/>
    </source>
</evidence>
<keyword evidence="3" id="KW-0813">Transport</keyword>
<dbReference type="PANTHER" id="PTHR30529">
    <property type="entry name" value="CYTOCHROME B561"/>
    <property type="match status" value="1"/>
</dbReference>
<feature type="transmembrane region" description="Helical" evidence="13">
    <location>
        <begin position="43"/>
        <end position="65"/>
    </location>
</feature>
<evidence type="ECO:0000256" key="4">
    <source>
        <dbReference type="ARBA" id="ARBA00022475"/>
    </source>
</evidence>
<dbReference type="Proteomes" id="UP000295301">
    <property type="component" value="Unassembled WGS sequence"/>
</dbReference>
<dbReference type="RefSeq" id="WP_133361316.1">
    <property type="nucleotide sequence ID" value="NZ_SMUV01000073.1"/>
</dbReference>
<feature type="transmembrane region" description="Helical" evidence="13">
    <location>
        <begin position="12"/>
        <end position="31"/>
    </location>
</feature>
<dbReference type="GO" id="GO:0020037">
    <property type="term" value="F:heme binding"/>
    <property type="evidence" value="ECO:0007669"/>
    <property type="project" value="TreeGrafter"/>
</dbReference>
<comment type="cofactor">
    <cofactor evidence="1">
        <name>heme b</name>
        <dbReference type="ChEBI" id="CHEBI:60344"/>
    </cofactor>
</comment>
<feature type="domain" description="Cytochrome b561 bacterial/Ni-hydrogenase" evidence="14">
    <location>
        <begin position="4"/>
        <end position="157"/>
    </location>
</feature>
<dbReference type="GO" id="GO:0046872">
    <property type="term" value="F:metal ion binding"/>
    <property type="evidence" value="ECO:0007669"/>
    <property type="project" value="UniProtKB-KW"/>
</dbReference>
<dbReference type="OrthoDB" id="8156287at2"/>
<proteinExistence type="inferred from homology"/>
<accession>A0A4V3AQC6</accession>
<dbReference type="Pfam" id="PF01292">
    <property type="entry name" value="Ni_hydr_CYTB"/>
    <property type="match status" value="1"/>
</dbReference>
<evidence type="ECO:0000313" key="16">
    <source>
        <dbReference type="Proteomes" id="UP000295301"/>
    </source>
</evidence>
<keyword evidence="5" id="KW-0349">Heme</keyword>
<dbReference type="InterPro" id="IPR011577">
    <property type="entry name" value="Cyt_b561_bac/Ni-Hgenase"/>
</dbReference>
<dbReference type="InterPro" id="IPR052168">
    <property type="entry name" value="Cytochrome_b561_oxidase"/>
</dbReference>
<gene>
    <name evidence="15" type="ORF">E1832_18770</name>
</gene>
<comment type="caution">
    <text evidence="15">The sequence shown here is derived from an EMBL/GenBank/DDBJ whole genome shotgun (WGS) entry which is preliminary data.</text>
</comment>
<dbReference type="GO" id="GO:0022904">
    <property type="term" value="P:respiratory electron transport chain"/>
    <property type="evidence" value="ECO:0007669"/>
    <property type="project" value="InterPro"/>
</dbReference>
<comment type="similarity">
    <text evidence="12">Belongs to the cytochrome b561 family.</text>
</comment>
<dbReference type="GO" id="GO:0009055">
    <property type="term" value="F:electron transfer activity"/>
    <property type="evidence" value="ECO:0007669"/>
    <property type="project" value="InterPro"/>
</dbReference>
<keyword evidence="4" id="KW-1003">Cell membrane</keyword>
<comment type="subcellular location">
    <subcellularLocation>
        <location evidence="2">Cell membrane</location>
        <topology evidence="2">Multi-pass membrane protein</topology>
    </subcellularLocation>
</comment>
<name>A0A4V3AQC6_9RHOB</name>
<feature type="transmembrane region" description="Helical" evidence="13">
    <location>
        <begin position="95"/>
        <end position="113"/>
    </location>
</feature>
<keyword evidence="9 13" id="KW-1133">Transmembrane helix</keyword>